<evidence type="ECO:0000313" key="3">
    <source>
        <dbReference type="EMBL" id="KAK9001433.1"/>
    </source>
</evidence>
<dbReference type="EMBL" id="JBBPBN010000036">
    <property type="protein sequence ID" value="KAK9001433.1"/>
    <property type="molecule type" value="Genomic_DNA"/>
</dbReference>
<reference evidence="3 4" key="1">
    <citation type="journal article" date="2024" name="G3 (Bethesda)">
        <title>Genome assembly of Hibiscus sabdariffa L. provides insights into metabolisms of medicinal natural products.</title>
        <authorList>
            <person name="Kim T."/>
        </authorList>
    </citation>
    <scope>NUCLEOTIDE SEQUENCE [LARGE SCALE GENOMIC DNA]</scope>
    <source>
        <strain evidence="3">TK-2024</strain>
        <tissue evidence="3">Old leaves</tissue>
    </source>
</reference>
<accession>A0ABR2QL86</accession>
<feature type="chain" id="PRO_5045635170" description="BURP domain-containing protein" evidence="1">
    <location>
        <begin position="27"/>
        <end position="282"/>
    </location>
</feature>
<protein>
    <recommendedName>
        <fullName evidence="2">BURP domain-containing protein</fullName>
    </recommendedName>
</protein>
<comment type="caution">
    <text evidence="3">The sequence shown here is derived from an EMBL/GenBank/DDBJ whole genome shotgun (WGS) entry which is preliminary data.</text>
</comment>
<dbReference type="PROSITE" id="PS51277">
    <property type="entry name" value="BURP"/>
    <property type="match status" value="1"/>
</dbReference>
<feature type="domain" description="BURP" evidence="2">
    <location>
        <begin position="64"/>
        <end position="280"/>
    </location>
</feature>
<gene>
    <name evidence="3" type="ORF">V6N11_083216</name>
</gene>
<evidence type="ECO:0000313" key="4">
    <source>
        <dbReference type="Proteomes" id="UP001396334"/>
    </source>
</evidence>
<keyword evidence="1" id="KW-0732">Signal</keyword>
<dbReference type="PANTHER" id="PTHR31236">
    <property type="entry name" value="BURP DOMAIN PROTEIN USPL1-LIKE"/>
    <property type="match status" value="1"/>
</dbReference>
<organism evidence="3 4">
    <name type="scientific">Hibiscus sabdariffa</name>
    <name type="common">roselle</name>
    <dbReference type="NCBI Taxonomy" id="183260"/>
    <lineage>
        <taxon>Eukaryota</taxon>
        <taxon>Viridiplantae</taxon>
        <taxon>Streptophyta</taxon>
        <taxon>Embryophyta</taxon>
        <taxon>Tracheophyta</taxon>
        <taxon>Spermatophyta</taxon>
        <taxon>Magnoliopsida</taxon>
        <taxon>eudicotyledons</taxon>
        <taxon>Gunneridae</taxon>
        <taxon>Pentapetalae</taxon>
        <taxon>rosids</taxon>
        <taxon>malvids</taxon>
        <taxon>Malvales</taxon>
        <taxon>Malvaceae</taxon>
        <taxon>Malvoideae</taxon>
        <taxon>Hibiscus</taxon>
    </lineage>
</organism>
<proteinExistence type="predicted"/>
<dbReference type="InterPro" id="IPR044816">
    <property type="entry name" value="BURP"/>
</dbReference>
<dbReference type="Proteomes" id="UP001396334">
    <property type="component" value="Unassembled WGS sequence"/>
</dbReference>
<dbReference type="PANTHER" id="PTHR31236:SF32">
    <property type="entry name" value="BURP DOMAIN PROTEIN USPL1-LIKE"/>
    <property type="match status" value="1"/>
</dbReference>
<dbReference type="InterPro" id="IPR004873">
    <property type="entry name" value="BURP_dom"/>
</dbReference>
<sequence>MGNEFVSWSFLLVLLITLAPENVAGGDGNILRLPSMDVGESAPSDSGMMMGMEVEGKDPDFKAYFFIKDIQVGKTIPVNFPHLKESDPARNLPRKARTSLPFSLKALPSLLRFFSIPPASPQALAMEKTITTCEIERPGEYRACINSVDSLVDFVGGIFGPDVPFEILRTSVATKTSPVIQNYTVVEVKEKTSTKSLPCHNLPYPYAVFYCHILIDTTNRMFKVTLRGENGAVVEAVLVCHMDTSKWNRNFFAFRQLGVERGTTEACHFVPAYDMAVVLVPN</sequence>
<name>A0ABR2QL86_9ROSI</name>
<evidence type="ECO:0000259" key="2">
    <source>
        <dbReference type="PROSITE" id="PS51277"/>
    </source>
</evidence>
<dbReference type="Pfam" id="PF03181">
    <property type="entry name" value="BURP"/>
    <property type="match status" value="1"/>
</dbReference>
<keyword evidence="4" id="KW-1185">Reference proteome</keyword>
<dbReference type="SMART" id="SM01045">
    <property type="entry name" value="BURP"/>
    <property type="match status" value="1"/>
</dbReference>
<feature type="signal peptide" evidence="1">
    <location>
        <begin position="1"/>
        <end position="26"/>
    </location>
</feature>
<evidence type="ECO:0000256" key="1">
    <source>
        <dbReference type="SAM" id="SignalP"/>
    </source>
</evidence>